<organism evidence="2 3">
    <name type="scientific">Pseudomonas ulcerans</name>
    <dbReference type="NCBI Taxonomy" id="3115852"/>
    <lineage>
        <taxon>Bacteria</taxon>
        <taxon>Pseudomonadati</taxon>
        <taxon>Pseudomonadota</taxon>
        <taxon>Gammaproteobacteria</taxon>
        <taxon>Pseudomonadales</taxon>
        <taxon>Pseudomonadaceae</taxon>
        <taxon>Pseudomonas</taxon>
    </lineage>
</organism>
<evidence type="ECO:0000313" key="3">
    <source>
        <dbReference type="Proteomes" id="UP001335100"/>
    </source>
</evidence>
<name>A0ABU7HU53_9PSED</name>
<keyword evidence="3" id="KW-1185">Reference proteome</keyword>
<sequence>MLLFKNLLRHYHDLMKCLAREPAPADRESAQALVEALRQLAEEADRLEAQLRQLTEKSQRRQHPSGPPTLRLVRSRGLPESPGSIKKV</sequence>
<dbReference type="RefSeq" id="WP_330075831.1">
    <property type="nucleotide sequence ID" value="NZ_JAZDQJ010000021.1"/>
</dbReference>
<protein>
    <submittedName>
        <fullName evidence="2">Uncharacterized protein</fullName>
    </submittedName>
</protein>
<dbReference type="EMBL" id="JAZDQJ010000021">
    <property type="protein sequence ID" value="MEE1935076.1"/>
    <property type="molecule type" value="Genomic_DNA"/>
</dbReference>
<evidence type="ECO:0000313" key="2">
    <source>
        <dbReference type="EMBL" id="MEE1935076.1"/>
    </source>
</evidence>
<dbReference type="Proteomes" id="UP001335100">
    <property type="component" value="Unassembled WGS sequence"/>
</dbReference>
<comment type="caution">
    <text evidence="2">The sequence shown here is derived from an EMBL/GenBank/DDBJ whole genome shotgun (WGS) entry which is preliminary data.</text>
</comment>
<feature type="region of interest" description="Disordered" evidence="1">
    <location>
        <begin position="54"/>
        <end position="88"/>
    </location>
</feature>
<dbReference type="SUPFAM" id="SSF46966">
    <property type="entry name" value="Spectrin repeat"/>
    <property type="match status" value="1"/>
</dbReference>
<reference evidence="2 3" key="1">
    <citation type="submission" date="2024-01" db="EMBL/GenBank/DDBJ databases">
        <title>Unpublished Manusciprt.</title>
        <authorList>
            <person name="Duman M."/>
            <person name="Valdes E.G."/>
            <person name="Ajmi N."/>
            <person name="Altun S."/>
            <person name="Saticioglu I.B."/>
        </authorList>
    </citation>
    <scope>NUCLEOTIDE SEQUENCE [LARGE SCALE GENOMIC DNA]</scope>
    <source>
        <strain evidence="2 3">148P</strain>
    </source>
</reference>
<accession>A0ABU7HU53</accession>
<gene>
    <name evidence="2" type="ORF">V0R50_17745</name>
</gene>
<proteinExistence type="predicted"/>
<evidence type="ECO:0000256" key="1">
    <source>
        <dbReference type="SAM" id="MobiDB-lite"/>
    </source>
</evidence>